<dbReference type="Pfam" id="PF24110">
    <property type="entry name" value="DUF7385"/>
    <property type="match status" value="1"/>
</dbReference>
<keyword evidence="1" id="KW-0282">Flagellum</keyword>
<dbReference type="KEGG" id="srub:C2R22_12615"/>
<dbReference type="AlphaFoldDB" id="A0A2I8VKC0"/>
<organism evidence="1 2">
    <name type="scientific">Salinigranum rubrum</name>
    <dbReference type="NCBI Taxonomy" id="755307"/>
    <lineage>
        <taxon>Archaea</taxon>
        <taxon>Methanobacteriati</taxon>
        <taxon>Methanobacteriota</taxon>
        <taxon>Stenosarchaea group</taxon>
        <taxon>Halobacteria</taxon>
        <taxon>Halobacteriales</taxon>
        <taxon>Haloferacaceae</taxon>
        <taxon>Salinigranum</taxon>
    </lineage>
</organism>
<keyword evidence="1" id="KW-0966">Cell projection</keyword>
<dbReference type="InterPro" id="IPR055809">
    <property type="entry name" value="DUF7385"/>
</dbReference>
<reference evidence="1 2" key="1">
    <citation type="submission" date="2018-01" db="EMBL/GenBank/DDBJ databases">
        <title>Complete genome sequence of Salinigranum rubrum GX10T, an extremely halophilic archaeon isolated from a marine solar saltern.</title>
        <authorList>
            <person name="Han S."/>
        </authorList>
    </citation>
    <scope>NUCLEOTIDE SEQUENCE [LARGE SCALE GENOMIC DNA]</scope>
    <source>
        <strain evidence="1 2">GX10</strain>
    </source>
</reference>
<name>A0A2I8VKC0_9EURY</name>
<accession>A0A2I8VKC0</accession>
<gene>
    <name evidence="1" type="ORF">C2R22_12615</name>
</gene>
<dbReference type="RefSeq" id="WP_103426069.1">
    <property type="nucleotide sequence ID" value="NZ_CP026309.1"/>
</dbReference>
<dbReference type="OrthoDB" id="191000at2157"/>
<proteinExistence type="predicted"/>
<protein>
    <submittedName>
        <fullName evidence="1">Flagella cluster protein</fullName>
    </submittedName>
</protein>
<dbReference type="Proteomes" id="UP000236584">
    <property type="component" value="Chromosome"/>
</dbReference>
<dbReference type="EMBL" id="CP026309">
    <property type="protein sequence ID" value="AUV82380.1"/>
    <property type="molecule type" value="Genomic_DNA"/>
</dbReference>
<evidence type="ECO:0000313" key="2">
    <source>
        <dbReference type="Proteomes" id="UP000236584"/>
    </source>
</evidence>
<keyword evidence="1" id="KW-0969">Cilium</keyword>
<keyword evidence="2" id="KW-1185">Reference proteome</keyword>
<evidence type="ECO:0000313" key="1">
    <source>
        <dbReference type="EMBL" id="AUV82380.1"/>
    </source>
</evidence>
<dbReference type="GeneID" id="35592948"/>
<sequence>MTTFDEHAVRHRLKLLTDTGNAVLYENREGVDCPVCGDPFDEFYATSDAESFRPSRPVGFCVAHTDERLLLFTHEGVEEG</sequence>